<sequence>MGFANMGMVMQALNSMANDKAGGTLKPHLDIVEPVMTLPTLTIIGTQTILKGVLSWLCYRRGSTSSIVIAMDLRNDIVTRMLALICAFIGDRFWRFADPLGAIIVWLCFDRIVVVSSRYETYPNSCGKESRARTFESNS</sequence>
<dbReference type="Gene3D" id="1.20.1510.10">
    <property type="entry name" value="Cation efflux protein transmembrane domain"/>
    <property type="match status" value="1"/>
</dbReference>
<dbReference type="WBParaSite" id="Hba_06579">
    <property type="protein sequence ID" value="Hba_06579"/>
    <property type="gene ID" value="Hba_06579"/>
</dbReference>
<dbReference type="PANTHER" id="PTHR43840:SF6">
    <property type="entry name" value="CATION EFFLUX PROTEIN CYTOPLASMIC DOMAIN-CONTAINING PROTEIN"/>
    <property type="match status" value="1"/>
</dbReference>
<dbReference type="SUPFAM" id="SSF161111">
    <property type="entry name" value="Cation efflux protein transmembrane domain-like"/>
    <property type="match status" value="1"/>
</dbReference>
<organism evidence="6 7">
    <name type="scientific">Heterorhabditis bacteriophora</name>
    <name type="common">Entomopathogenic nematode worm</name>
    <dbReference type="NCBI Taxonomy" id="37862"/>
    <lineage>
        <taxon>Eukaryota</taxon>
        <taxon>Metazoa</taxon>
        <taxon>Ecdysozoa</taxon>
        <taxon>Nematoda</taxon>
        <taxon>Chromadorea</taxon>
        <taxon>Rhabditida</taxon>
        <taxon>Rhabditina</taxon>
        <taxon>Rhabditomorpha</taxon>
        <taxon>Strongyloidea</taxon>
        <taxon>Heterorhabditidae</taxon>
        <taxon>Heterorhabditis</taxon>
    </lineage>
</organism>
<dbReference type="GO" id="GO:0008324">
    <property type="term" value="F:monoatomic cation transmembrane transporter activity"/>
    <property type="evidence" value="ECO:0007669"/>
    <property type="project" value="TreeGrafter"/>
</dbReference>
<dbReference type="InterPro" id="IPR050291">
    <property type="entry name" value="CDF_Transporter"/>
</dbReference>
<keyword evidence="4" id="KW-1133">Transmembrane helix</keyword>
<evidence type="ECO:0000256" key="3">
    <source>
        <dbReference type="ARBA" id="ARBA00022692"/>
    </source>
</evidence>
<evidence type="ECO:0000256" key="5">
    <source>
        <dbReference type="ARBA" id="ARBA00023136"/>
    </source>
</evidence>
<accession>A0A1I7WN70</accession>
<keyword evidence="5" id="KW-0472">Membrane</keyword>
<dbReference type="InterPro" id="IPR027469">
    <property type="entry name" value="Cation_efflux_TMD_sf"/>
</dbReference>
<dbReference type="AlphaFoldDB" id="A0A1I7WN70"/>
<evidence type="ECO:0000256" key="2">
    <source>
        <dbReference type="ARBA" id="ARBA00022448"/>
    </source>
</evidence>
<proteinExistence type="predicted"/>
<comment type="subcellular location">
    <subcellularLocation>
        <location evidence="1">Membrane</location>
        <topology evidence="1">Multi-pass membrane protein</topology>
    </subcellularLocation>
</comment>
<dbReference type="GO" id="GO:0016020">
    <property type="term" value="C:membrane"/>
    <property type="evidence" value="ECO:0007669"/>
    <property type="project" value="UniProtKB-SubCell"/>
</dbReference>
<evidence type="ECO:0000313" key="7">
    <source>
        <dbReference type="WBParaSite" id="Hba_06579"/>
    </source>
</evidence>
<reference evidence="7" key="1">
    <citation type="submission" date="2016-11" db="UniProtKB">
        <authorList>
            <consortium name="WormBaseParasite"/>
        </authorList>
    </citation>
    <scope>IDENTIFICATION</scope>
</reference>
<name>A0A1I7WN70_HETBA</name>
<protein>
    <submittedName>
        <fullName evidence="7">Transmembrane protein</fullName>
    </submittedName>
</protein>
<dbReference type="PANTHER" id="PTHR43840">
    <property type="entry name" value="MITOCHONDRIAL METAL TRANSPORTER 1-RELATED"/>
    <property type="match status" value="1"/>
</dbReference>
<evidence type="ECO:0000313" key="6">
    <source>
        <dbReference type="Proteomes" id="UP000095283"/>
    </source>
</evidence>
<dbReference type="Proteomes" id="UP000095283">
    <property type="component" value="Unplaced"/>
</dbReference>
<keyword evidence="3" id="KW-0812">Transmembrane</keyword>
<keyword evidence="6" id="KW-1185">Reference proteome</keyword>
<evidence type="ECO:0000256" key="4">
    <source>
        <dbReference type="ARBA" id="ARBA00022989"/>
    </source>
</evidence>
<keyword evidence="2" id="KW-0813">Transport</keyword>
<evidence type="ECO:0000256" key="1">
    <source>
        <dbReference type="ARBA" id="ARBA00004141"/>
    </source>
</evidence>